<dbReference type="SUPFAM" id="SSF51161">
    <property type="entry name" value="Trimeric LpxA-like enzymes"/>
    <property type="match status" value="1"/>
</dbReference>
<dbReference type="Pfam" id="PF17836">
    <property type="entry name" value="PglD_N"/>
    <property type="match status" value="1"/>
</dbReference>
<dbReference type="InterPro" id="IPR020019">
    <property type="entry name" value="AcTrfase_PglD-like"/>
</dbReference>
<dbReference type="NCBIfam" id="TIGR03570">
    <property type="entry name" value="NeuD_NnaD"/>
    <property type="match status" value="1"/>
</dbReference>
<evidence type="ECO:0000256" key="1">
    <source>
        <dbReference type="ARBA" id="ARBA00022679"/>
    </source>
</evidence>
<proteinExistence type="predicted"/>
<reference evidence="5" key="1">
    <citation type="journal article" date="2019" name="Int. J. Syst. Evol. Microbiol.">
        <title>The Global Catalogue of Microorganisms (GCM) 10K type strain sequencing project: providing services to taxonomists for standard genome sequencing and annotation.</title>
        <authorList>
            <consortium name="The Broad Institute Genomics Platform"/>
            <consortium name="The Broad Institute Genome Sequencing Center for Infectious Disease"/>
            <person name="Wu L."/>
            <person name="Ma J."/>
        </authorList>
    </citation>
    <scope>NUCLEOTIDE SEQUENCE [LARGE SCALE GENOMIC DNA]</scope>
    <source>
        <strain evidence="5">CCM 7044</strain>
    </source>
</reference>
<dbReference type="CDD" id="cd03360">
    <property type="entry name" value="LbH_AT_putative"/>
    <property type="match status" value="1"/>
</dbReference>
<dbReference type="InterPro" id="IPR041561">
    <property type="entry name" value="PglD_N"/>
</dbReference>
<dbReference type="InterPro" id="IPR050179">
    <property type="entry name" value="Trans_hexapeptide_repeat"/>
</dbReference>
<dbReference type="Proteomes" id="UP001597479">
    <property type="component" value="Unassembled WGS sequence"/>
</dbReference>
<dbReference type="Pfam" id="PF00132">
    <property type="entry name" value="Hexapep"/>
    <property type="match status" value="1"/>
</dbReference>
<dbReference type="PANTHER" id="PTHR43300:SF7">
    <property type="entry name" value="UDP-N-ACETYLBACILLOSAMINE N-ACETYLTRANSFERASE"/>
    <property type="match status" value="1"/>
</dbReference>
<dbReference type="InterPro" id="IPR011004">
    <property type="entry name" value="Trimer_LpxA-like_sf"/>
</dbReference>
<sequence length="223" mass="21714">MTVAGGTTAGGGPLLLVGASGLAREVLALAAETGRPVLGVLDDRHADLPPTVGGVPVLGPVAQASAYPSADLLLCIGPSASRAAVLARLDPGSRFAGVVDPSVRNPAGCPVGSGSILLAGVTITADARVGAHVVAMPGVTVTHDCWVDDLVTLAAGVSLGGGVRIGRAAYIGMNAAVHPAVRIGAGAIVGMGSVVLRDVPDGETWAGVPARALAPRPAVGGTR</sequence>
<dbReference type="InterPro" id="IPR001451">
    <property type="entry name" value="Hexapep"/>
</dbReference>
<dbReference type="RefSeq" id="WP_377190101.1">
    <property type="nucleotide sequence ID" value="NZ_JBHUOG010000002.1"/>
</dbReference>
<evidence type="ECO:0000313" key="5">
    <source>
        <dbReference type="Proteomes" id="UP001597479"/>
    </source>
</evidence>
<evidence type="ECO:0000259" key="3">
    <source>
        <dbReference type="Pfam" id="PF17836"/>
    </source>
</evidence>
<keyword evidence="2" id="KW-0677">Repeat</keyword>
<dbReference type="InterPro" id="IPR018357">
    <property type="entry name" value="Hexapep_transf_CS"/>
</dbReference>
<name>A0ABW5W2X9_9MICO</name>
<dbReference type="PANTHER" id="PTHR43300">
    <property type="entry name" value="ACETYLTRANSFERASE"/>
    <property type="match status" value="1"/>
</dbReference>
<gene>
    <name evidence="4" type="ORF">ACFS27_26945</name>
</gene>
<protein>
    <submittedName>
        <fullName evidence="4">Acetyltransferase</fullName>
    </submittedName>
</protein>
<evidence type="ECO:0000256" key="2">
    <source>
        <dbReference type="ARBA" id="ARBA00022737"/>
    </source>
</evidence>
<accession>A0ABW5W2X9</accession>
<keyword evidence="5" id="KW-1185">Reference proteome</keyword>
<comment type="caution">
    <text evidence="4">The sequence shown here is derived from an EMBL/GenBank/DDBJ whole genome shotgun (WGS) entry which is preliminary data.</text>
</comment>
<keyword evidence="1" id="KW-0808">Transferase</keyword>
<dbReference type="EMBL" id="JBHUOG010000002">
    <property type="protein sequence ID" value="MFD2797225.1"/>
    <property type="molecule type" value="Genomic_DNA"/>
</dbReference>
<dbReference type="PROSITE" id="PS00101">
    <property type="entry name" value="HEXAPEP_TRANSFERASES"/>
    <property type="match status" value="1"/>
</dbReference>
<feature type="domain" description="PglD N-terminal" evidence="3">
    <location>
        <begin position="14"/>
        <end position="88"/>
    </location>
</feature>
<dbReference type="Gene3D" id="3.40.50.20">
    <property type="match status" value="1"/>
</dbReference>
<dbReference type="Gene3D" id="2.160.10.10">
    <property type="entry name" value="Hexapeptide repeat proteins"/>
    <property type="match status" value="1"/>
</dbReference>
<organism evidence="4 5">
    <name type="scientific">Promicromonospora vindobonensis</name>
    <dbReference type="NCBI Taxonomy" id="195748"/>
    <lineage>
        <taxon>Bacteria</taxon>
        <taxon>Bacillati</taxon>
        <taxon>Actinomycetota</taxon>
        <taxon>Actinomycetes</taxon>
        <taxon>Micrococcales</taxon>
        <taxon>Promicromonosporaceae</taxon>
        <taxon>Promicromonospora</taxon>
    </lineage>
</organism>
<evidence type="ECO:0000313" key="4">
    <source>
        <dbReference type="EMBL" id="MFD2797225.1"/>
    </source>
</evidence>